<feature type="compositionally biased region" description="Low complexity" evidence="2">
    <location>
        <begin position="381"/>
        <end position="400"/>
    </location>
</feature>
<reference evidence="4" key="1">
    <citation type="submission" date="2021-06" db="EMBL/GenBank/DDBJ databases">
        <title>Comparative genomics, transcriptomics and evolutionary studies reveal genomic signatures of adaptation to plant cell wall in hemibiotrophic fungi.</title>
        <authorList>
            <consortium name="DOE Joint Genome Institute"/>
            <person name="Baroncelli R."/>
            <person name="Diaz J.F."/>
            <person name="Benocci T."/>
            <person name="Peng M."/>
            <person name="Battaglia E."/>
            <person name="Haridas S."/>
            <person name="Andreopoulos W."/>
            <person name="Labutti K."/>
            <person name="Pangilinan J."/>
            <person name="Floch G.L."/>
            <person name="Makela M.R."/>
            <person name="Henrissat B."/>
            <person name="Grigoriev I.V."/>
            <person name="Crouch J.A."/>
            <person name="De Vries R.P."/>
            <person name="Sukno S.A."/>
            <person name="Thon M.R."/>
        </authorList>
    </citation>
    <scope>NUCLEOTIDE SEQUENCE</scope>
    <source>
        <strain evidence="4">CBS 125086</strain>
    </source>
</reference>
<dbReference type="InterPro" id="IPR005556">
    <property type="entry name" value="SUN"/>
</dbReference>
<keyword evidence="3" id="KW-0732">Signal</keyword>
<feature type="compositionally biased region" description="Basic and acidic residues" evidence="2">
    <location>
        <begin position="329"/>
        <end position="349"/>
    </location>
</feature>
<accession>A0AAD8Q8N2</accession>
<comment type="similarity">
    <text evidence="1">Belongs to the SUN family.</text>
</comment>
<dbReference type="AlphaFoldDB" id="A0AAD8Q8N2"/>
<proteinExistence type="inferred from homology"/>
<feature type="region of interest" description="Disordered" evidence="2">
    <location>
        <begin position="320"/>
        <end position="461"/>
    </location>
</feature>
<gene>
    <name evidence="4" type="ORF">LY79DRAFT_587363</name>
</gene>
<evidence type="ECO:0000313" key="4">
    <source>
        <dbReference type="EMBL" id="KAK1597311.1"/>
    </source>
</evidence>
<feature type="signal peptide" evidence="3">
    <location>
        <begin position="1"/>
        <end position="24"/>
    </location>
</feature>
<keyword evidence="5" id="KW-1185">Reference proteome</keyword>
<feature type="compositionally biased region" description="Pro residues" evidence="2">
    <location>
        <begin position="356"/>
        <end position="380"/>
    </location>
</feature>
<dbReference type="Pfam" id="PF03856">
    <property type="entry name" value="SUN"/>
    <property type="match status" value="1"/>
</dbReference>
<organism evidence="4 5">
    <name type="scientific">Colletotrichum navitas</name>
    <dbReference type="NCBI Taxonomy" id="681940"/>
    <lineage>
        <taxon>Eukaryota</taxon>
        <taxon>Fungi</taxon>
        <taxon>Dikarya</taxon>
        <taxon>Ascomycota</taxon>
        <taxon>Pezizomycotina</taxon>
        <taxon>Sordariomycetes</taxon>
        <taxon>Hypocreomycetidae</taxon>
        <taxon>Glomerellales</taxon>
        <taxon>Glomerellaceae</taxon>
        <taxon>Colletotrichum</taxon>
        <taxon>Colletotrichum graminicola species complex</taxon>
    </lineage>
</organism>
<dbReference type="Proteomes" id="UP001230504">
    <property type="component" value="Unassembled WGS sequence"/>
</dbReference>
<dbReference type="PANTHER" id="PTHR31654">
    <property type="entry name" value="SECRETED BETA-GLUCOSIDASE ADG3-RELATED"/>
    <property type="match status" value="1"/>
</dbReference>
<evidence type="ECO:0000313" key="5">
    <source>
        <dbReference type="Proteomes" id="UP001230504"/>
    </source>
</evidence>
<name>A0AAD8Q8N2_9PEZI</name>
<protein>
    <submittedName>
        <fullName evidence="4">Beta-glucosidase</fullName>
    </submittedName>
</protein>
<dbReference type="EMBL" id="JAHLJV010000008">
    <property type="protein sequence ID" value="KAK1597311.1"/>
    <property type="molecule type" value="Genomic_DNA"/>
</dbReference>
<feature type="compositionally biased region" description="Low complexity" evidence="2">
    <location>
        <begin position="431"/>
        <end position="450"/>
    </location>
</feature>
<feature type="chain" id="PRO_5041941271" evidence="3">
    <location>
        <begin position="25"/>
        <end position="477"/>
    </location>
</feature>
<evidence type="ECO:0000256" key="1">
    <source>
        <dbReference type="ARBA" id="ARBA00010579"/>
    </source>
</evidence>
<feature type="compositionally biased region" description="Polar residues" evidence="2">
    <location>
        <begin position="420"/>
        <end position="430"/>
    </location>
</feature>
<dbReference type="RefSeq" id="XP_060418101.1">
    <property type="nucleotide sequence ID" value="XM_060560763.1"/>
</dbReference>
<comment type="caution">
    <text evidence="4">The sequence shown here is derived from an EMBL/GenBank/DDBJ whole genome shotgun (WGS) entry which is preliminary data.</text>
</comment>
<dbReference type="PANTHER" id="PTHR31654:SF0">
    <property type="entry name" value="SECRETED BETA-GLUCOSIDASE ADG3-RELATED"/>
    <property type="match status" value="1"/>
</dbReference>
<sequence length="477" mass="49410">MKLSTIQAVLGSALVLLSAQPAEANDGSHRHLHKLKDAFRLTKKTEKLAERALVQRTSDGKAICSLPSDGDLVHVPGASNNGFAMSPDQTCVEGSYCPFACRPGKVMAQWEPGSSYTYPSSMNGGLLCGSDGKAVKPFKNSPYCVEGAGTVEVYNECGRTLSFCQTVLPGNEAMLIPSVIDKSITLAVPDPSYWCGTAAHYYINPPGVTDEGCIWGDSSKAVGNWAAYVAGANQDAQGRTFVTLGYNPIWEGSALSNTKPTYGVRIECPDGGCNGTPCAIDPSSSAIGDVLSNLAGTGAGNAKYCVVTVPKGKKAHIVVFPLDGSGGSKPDDKEEKNDDKEEKKDDKVQIMEAKPTPSPTPTPTPTPKPTPTPTPTPTPSPSSAAPTSKSPSVKPSSSASDHSKTATPTVNPGIFHENDNSTTSLVDSEVTTAKPAAATATEESAPATTSKENEGAKQGGGAVAGLIIAVVAATFLY</sequence>
<dbReference type="InterPro" id="IPR053088">
    <property type="entry name" value="Beta-glucosidase/SUN-like"/>
</dbReference>
<evidence type="ECO:0000256" key="2">
    <source>
        <dbReference type="SAM" id="MobiDB-lite"/>
    </source>
</evidence>
<dbReference type="GeneID" id="85445003"/>
<evidence type="ECO:0000256" key="3">
    <source>
        <dbReference type="SAM" id="SignalP"/>
    </source>
</evidence>